<dbReference type="SMART" id="SM00369">
    <property type="entry name" value="LRR_TYP"/>
    <property type="match status" value="3"/>
</dbReference>
<dbReference type="Gene3D" id="3.80.10.10">
    <property type="entry name" value="Ribonuclease Inhibitor"/>
    <property type="match status" value="1"/>
</dbReference>
<dbReference type="InterPro" id="IPR001611">
    <property type="entry name" value="Leu-rich_rpt"/>
</dbReference>
<gene>
    <name evidence="5" type="ORF">E0L32_003206</name>
</gene>
<feature type="compositionally biased region" description="Polar residues" evidence="3">
    <location>
        <begin position="949"/>
        <end position="960"/>
    </location>
</feature>
<dbReference type="AlphaFoldDB" id="A0A507BK52"/>
<keyword evidence="1" id="KW-0433">Leucine-rich repeat</keyword>
<dbReference type="Pfam" id="PF23598">
    <property type="entry name" value="LRR_14"/>
    <property type="match status" value="1"/>
</dbReference>
<dbReference type="InterPro" id="IPR003591">
    <property type="entry name" value="Leu-rich_rpt_typical-subtyp"/>
</dbReference>
<evidence type="ECO:0000256" key="2">
    <source>
        <dbReference type="ARBA" id="ARBA00022737"/>
    </source>
</evidence>
<name>A0A507BK52_9PEZI</name>
<dbReference type="PANTHER" id="PTHR48051:SF54">
    <property type="entry name" value="LEUCINE-RICH REPEAT-CONTAINING PROTEIN"/>
    <property type="match status" value="1"/>
</dbReference>
<dbReference type="GO" id="GO:0005737">
    <property type="term" value="C:cytoplasm"/>
    <property type="evidence" value="ECO:0007669"/>
    <property type="project" value="TreeGrafter"/>
</dbReference>
<dbReference type="InterPro" id="IPR050216">
    <property type="entry name" value="LRR_domain-containing"/>
</dbReference>
<organism evidence="5 6">
    <name type="scientific">Thyridium curvatum</name>
    <dbReference type="NCBI Taxonomy" id="1093900"/>
    <lineage>
        <taxon>Eukaryota</taxon>
        <taxon>Fungi</taxon>
        <taxon>Dikarya</taxon>
        <taxon>Ascomycota</taxon>
        <taxon>Pezizomycotina</taxon>
        <taxon>Sordariomycetes</taxon>
        <taxon>Sordariomycetidae</taxon>
        <taxon>Thyridiales</taxon>
        <taxon>Thyridiaceae</taxon>
        <taxon>Thyridium</taxon>
    </lineage>
</organism>
<proteinExistence type="predicted"/>
<keyword evidence="2" id="KW-0677">Repeat</keyword>
<dbReference type="RefSeq" id="XP_030998799.1">
    <property type="nucleotide sequence ID" value="XM_031137481.1"/>
</dbReference>
<dbReference type="SUPFAM" id="SSF52075">
    <property type="entry name" value="Outer arm dynein light chain 1"/>
    <property type="match status" value="1"/>
</dbReference>
<feature type="compositionally biased region" description="Pro residues" evidence="3">
    <location>
        <begin position="35"/>
        <end position="44"/>
    </location>
</feature>
<evidence type="ECO:0000259" key="4">
    <source>
        <dbReference type="Pfam" id="PF23598"/>
    </source>
</evidence>
<dbReference type="PANTHER" id="PTHR48051">
    <property type="match status" value="1"/>
</dbReference>
<comment type="caution">
    <text evidence="5">The sequence shown here is derived from an EMBL/GenBank/DDBJ whole genome shotgun (WGS) entry which is preliminary data.</text>
</comment>
<feature type="compositionally biased region" description="Basic and acidic residues" evidence="3">
    <location>
        <begin position="369"/>
        <end position="378"/>
    </location>
</feature>
<feature type="domain" description="Disease resistance R13L4/SHOC-2-like LRR" evidence="4">
    <location>
        <begin position="141"/>
        <end position="220"/>
    </location>
</feature>
<sequence>MDRLDRPSALPLGGRGLPENPAQGRRVAAAAAANIPPPPVPPMPNLRDVPSVSVLSASAPLSASQVLALAKEAMADARRENRSQAAEASGVSNELKPGLTIDLSRKNIQKLPDEVVDVIKGELERLALSHNKLTSFPTKFSECLSLRYLNVRNNDIKEFPLPLCDLKSLEILDLGRNKLKVLPPQIVKLTSLKVFAVQKNRIEELPLCLAEMGSLQVLKLDGNPIKFPPPEVFQVQATSPPNEGYLEKNEVAEVAVTSHIKKFLRQRTQNERTESDAGGDESSEGTETPRQPMKRVVSGRFPIKVNGTDLPDLRSPSLSRPPPIPTRSHYRGLSQQNTAVRRPGVMPLTISNANERLRSNSETLLQPSRAERAGDRSRRMGIVSKKAQELGTLDEVEASNRFSHYRGLSHGSAMQGSVVPVGAKSPNSPGDSLVTRPVYVRRLSVLPERKRESKFFDPVLEAAKGILYSIFQIHPSIQMLMGLTNDGSTRRSSLEIVFYNTTSHVEELEREIQRHDPSVVDPENHGSRDNENVHRACVTLVNAYAHVCSLLASNVDHFIDNGDPRYIRTLLLQLYNSIMELRVTVSQLTPDESTQRRVNKSAIGRTLKPHSRESSVTPTADRPLLNQRVARSNFIHNPSNLRVATDVPAPYVNGMNGGSRTATIVSATPRSGESFVSSGSRGPTGDFTEEDRMFDRIFLSLQKTSDLVMRILPNFNHQFTLALRSATAQRAPDRVIYSWRVLISKCSTAIQQCEELKNRLSMIKLKEPGLRTQGAFWTLCNNFIHSWAELACNVREYMNKIQLPIDTRTRLRPVQQCMRELVDLILQSPWSYFIKQGALYAGVTSPLSQQVQLPMTPQSAALGPAVQATVPSTPQSASFSQAFSGNVFERADALISMGGISMSRGGTLSSTSASSSFNSISTLPSNSDGVMTPSSTISPGPPGGMSFSGYRQGNGSKDAF</sequence>
<dbReference type="InterPro" id="IPR055414">
    <property type="entry name" value="LRR_R13L4/SHOC2-like"/>
</dbReference>
<dbReference type="GeneID" id="41970653"/>
<dbReference type="Pfam" id="PF10428">
    <property type="entry name" value="SOG2"/>
    <property type="match status" value="2"/>
</dbReference>
<feature type="region of interest" description="Disordered" evidence="3">
    <location>
        <begin position="923"/>
        <end position="960"/>
    </location>
</feature>
<feature type="compositionally biased region" description="Low complexity" evidence="3">
    <location>
        <begin position="308"/>
        <end position="318"/>
    </location>
</feature>
<accession>A0A507BK52</accession>
<protein>
    <recommendedName>
        <fullName evidence="4">Disease resistance R13L4/SHOC-2-like LRR domain-containing protein</fullName>
    </recommendedName>
</protein>
<feature type="region of interest" description="Disordered" evidence="3">
    <location>
        <begin position="265"/>
        <end position="378"/>
    </location>
</feature>
<feature type="compositionally biased region" description="Polar residues" evidence="3">
    <location>
        <begin position="349"/>
        <end position="366"/>
    </location>
</feature>
<dbReference type="STRING" id="1093900.A0A507BK52"/>
<feature type="region of interest" description="Disordered" evidence="3">
    <location>
        <begin position="1"/>
        <end position="46"/>
    </location>
</feature>
<dbReference type="InParanoid" id="A0A507BK52"/>
<evidence type="ECO:0000313" key="5">
    <source>
        <dbReference type="EMBL" id="TPX17088.1"/>
    </source>
</evidence>
<evidence type="ECO:0000313" key="6">
    <source>
        <dbReference type="Proteomes" id="UP000319257"/>
    </source>
</evidence>
<keyword evidence="6" id="KW-1185">Reference proteome</keyword>
<dbReference type="InterPro" id="IPR019487">
    <property type="entry name" value="RAM_signalling_pathway_SOG2"/>
</dbReference>
<dbReference type="EMBL" id="SKBQ01000014">
    <property type="protein sequence ID" value="TPX17088.1"/>
    <property type="molecule type" value="Genomic_DNA"/>
</dbReference>
<evidence type="ECO:0000256" key="1">
    <source>
        <dbReference type="ARBA" id="ARBA00022614"/>
    </source>
</evidence>
<dbReference type="Proteomes" id="UP000319257">
    <property type="component" value="Unassembled WGS sequence"/>
</dbReference>
<dbReference type="InterPro" id="IPR032675">
    <property type="entry name" value="LRR_dom_sf"/>
</dbReference>
<reference evidence="5 6" key="1">
    <citation type="submission" date="2019-06" db="EMBL/GenBank/DDBJ databases">
        <title>Draft genome sequence of the filamentous fungus Phialemoniopsis curvata isolated from diesel fuel.</title>
        <authorList>
            <person name="Varaljay V.A."/>
            <person name="Lyon W.J."/>
            <person name="Crouch A.L."/>
            <person name="Drake C.E."/>
            <person name="Hollomon J.M."/>
            <person name="Nadeau L.J."/>
            <person name="Nunn H.S."/>
            <person name="Stevenson B.S."/>
            <person name="Bojanowski C.L."/>
            <person name="Crookes-Goodson W.J."/>
        </authorList>
    </citation>
    <scope>NUCLEOTIDE SEQUENCE [LARGE SCALE GENOMIC DNA]</scope>
    <source>
        <strain evidence="5 6">D216</strain>
    </source>
</reference>
<evidence type="ECO:0000256" key="3">
    <source>
        <dbReference type="SAM" id="MobiDB-lite"/>
    </source>
</evidence>
<feature type="compositionally biased region" description="Low complexity" evidence="3">
    <location>
        <begin position="20"/>
        <end position="34"/>
    </location>
</feature>
<dbReference type="PROSITE" id="PS51450">
    <property type="entry name" value="LRR"/>
    <property type="match status" value="1"/>
</dbReference>
<dbReference type="OrthoDB" id="1394818at2759"/>